<dbReference type="SFLD" id="SFLDG00358">
    <property type="entry name" value="Main_(cytGST)"/>
    <property type="match status" value="1"/>
</dbReference>
<protein>
    <submittedName>
        <fullName evidence="3">Glutathione S-transferase</fullName>
    </submittedName>
</protein>
<reference evidence="3 4" key="1">
    <citation type="submission" date="2022-07" db="EMBL/GenBank/DDBJ databases">
        <authorList>
            <person name="Li W.-J."/>
            <person name="Deng Q.-Q."/>
        </authorList>
    </citation>
    <scope>NUCLEOTIDE SEQUENCE [LARGE SCALE GENOMIC DNA]</scope>
    <source>
        <strain evidence="3 4">SYSU M60028</strain>
    </source>
</reference>
<dbReference type="PROSITE" id="PS50405">
    <property type="entry name" value="GST_CTER"/>
    <property type="match status" value="1"/>
</dbReference>
<keyword evidence="4" id="KW-1185">Reference proteome</keyword>
<dbReference type="SFLD" id="SFLDS00019">
    <property type="entry name" value="Glutathione_Transferase_(cytos"/>
    <property type="match status" value="1"/>
</dbReference>
<dbReference type="Pfam" id="PF13417">
    <property type="entry name" value="GST_N_3"/>
    <property type="match status" value="1"/>
</dbReference>
<dbReference type="Proteomes" id="UP001205890">
    <property type="component" value="Unassembled WGS sequence"/>
</dbReference>
<dbReference type="InterPro" id="IPR040079">
    <property type="entry name" value="Glutathione_S-Trfase"/>
</dbReference>
<dbReference type="PANTHER" id="PTHR44051:SF19">
    <property type="entry name" value="DISULFIDE-BOND OXIDOREDUCTASE YFCG"/>
    <property type="match status" value="1"/>
</dbReference>
<dbReference type="Pfam" id="PF13410">
    <property type="entry name" value="GST_C_2"/>
    <property type="match status" value="1"/>
</dbReference>
<gene>
    <name evidence="3" type="ORF">NK718_10920</name>
</gene>
<dbReference type="SUPFAM" id="SSF52833">
    <property type="entry name" value="Thioredoxin-like"/>
    <property type="match status" value="1"/>
</dbReference>
<dbReference type="EMBL" id="JANCLU010000009">
    <property type="protein sequence ID" value="MCP8939028.1"/>
    <property type="molecule type" value="Genomic_DNA"/>
</dbReference>
<accession>A0ABT1LD65</accession>
<proteinExistence type="predicted"/>
<feature type="domain" description="GST C-terminal" evidence="2">
    <location>
        <begin position="86"/>
        <end position="206"/>
    </location>
</feature>
<organism evidence="3 4">
    <name type="scientific">Alsobacter ponti</name>
    <dbReference type="NCBI Taxonomy" id="2962936"/>
    <lineage>
        <taxon>Bacteria</taxon>
        <taxon>Pseudomonadati</taxon>
        <taxon>Pseudomonadota</taxon>
        <taxon>Alphaproteobacteria</taxon>
        <taxon>Hyphomicrobiales</taxon>
        <taxon>Alsobacteraceae</taxon>
        <taxon>Alsobacter</taxon>
    </lineage>
</organism>
<sequence>MIVLFGRITSTNVQKVVFALEVLGLAYERRDAGGAFGVVGTPEYLARNPNGLVPTLEDDGLVLWESNSIVRYLAARYGRDTLWVDDPGQRALAERWMDWQIAEFAPAMGPAFMHLVRTPAEKRDPAIIEASRVKAERLLGILDAHLAGRDALEHGRLTMADIVLAPNIHRWLNMPIARQPHPNVERWYARLRALPAAARALPLPVS</sequence>
<dbReference type="PROSITE" id="PS50404">
    <property type="entry name" value="GST_NTER"/>
    <property type="match status" value="1"/>
</dbReference>
<evidence type="ECO:0000259" key="2">
    <source>
        <dbReference type="PROSITE" id="PS50405"/>
    </source>
</evidence>
<dbReference type="InterPro" id="IPR036249">
    <property type="entry name" value="Thioredoxin-like_sf"/>
</dbReference>
<feature type="domain" description="GST N-terminal" evidence="1">
    <location>
        <begin position="1"/>
        <end position="81"/>
    </location>
</feature>
<dbReference type="InterPro" id="IPR004045">
    <property type="entry name" value="Glutathione_S-Trfase_N"/>
</dbReference>
<name>A0ABT1LD65_9HYPH</name>
<dbReference type="InterPro" id="IPR010987">
    <property type="entry name" value="Glutathione-S-Trfase_C-like"/>
</dbReference>
<evidence type="ECO:0000313" key="4">
    <source>
        <dbReference type="Proteomes" id="UP001205890"/>
    </source>
</evidence>
<dbReference type="InterPro" id="IPR036282">
    <property type="entry name" value="Glutathione-S-Trfase_C_sf"/>
</dbReference>
<dbReference type="Gene3D" id="1.20.1050.10">
    <property type="match status" value="1"/>
</dbReference>
<dbReference type="Gene3D" id="3.40.30.10">
    <property type="entry name" value="Glutaredoxin"/>
    <property type="match status" value="1"/>
</dbReference>
<dbReference type="PANTHER" id="PTHR44051">
    <property type="entry name" value="GLUTATHIONE S-TRANSFERASE-RELATED"/>
    <property type="match status" value="1"/>
</dbReference>
<dbReference type="RefSeq" id="WP_254741759.1">
    <property type="nucleotide sequence ID" value="NZ_JANCLU010000009.1"/>
</dbReference>
<comment type="caution">
    <text evidence="3">The sequence shown here is derived from an EMBL/GenBank/DDBJ whole genome shotgun (WGS) entry which is preliminary data.</text>
</comment>
<evidence type="ECO:0000313" key="3">
    <source>
        <dbReference type="EMBL" id="MCP8939028.1"/>
    </source>
</evidence>
<dbReference type="CDD" id="cd03047">
    <property type="entry name" value="GST_N_2"/>
    <property type="match status" value="1"/>
</dbReference>
<evidence type="ECO:0000259" key="1">
    <source>
        <dbReference type="PROSITE" id="PS50404"/>
    </source>
</evidence>
<dbReference type="SFLD" id="SFLDG01150">
    <property type="entry name" value="Main.1:_Beta-like"/>
    <property type="match status" value="1"/>
</dbReference>
<dbReference type="SUPFAM" id="SSF47616">
    <property type="entry name" value="GST C-terminal domain-like"/>
    <property type="match status" value="1"/>
</dbReference>